<dbReference type="PANTHER" id="PTHR10655:SF63">
    <property type="entry name" value="PHOSPHOLIPASE_CARBOXYLESTERASE_THIOESTERASE DOMAIN-CONTAINING PROTEIN"/>
    <property type="match status" value="1"/>
</dbReference>
<dbReference type="InterPro" id="IPR029058">
    <property type="entry name" value="AB_hydrolase_fold"/>
</dbReference>
<dbReference type="PANTHER" id="PTHR10655">
    <property type="entry name" value="LYSOPHOSPHOLIPASE-RELATED"/>
    <property type="match status" value="1"/>
</dbReference>
<dbReference type="GO" id="GO:0005737">
    <property type="term" value="C:cytoplasm"/>
    <property type="evidence" value="ECO:0007669"/>
    <property type="project" value="TreeGrafter"/>
</dbReference>
<dbReference type="SUPFAM" id="SSF53474">
    <property type="entry name" value="alpha/beta-Hydrolases"/>
    <property type="match status" value="1"/>
</dbReference>
<dbReference type="InterPro" id="IPR050565">
    <property type="entry name" value="LYPA1-2/EST-like"/>
</dbReference>
<reference evidence="3 4" key="1">
    <citation type="submission" date="2019-09" db="EMBL/GenBank/DDBJ databases">
        <title>Draft genome of the ectomycorrhizal ascomycete Sphaerosporella brunnea.</title>
        <authorList>
            <consortium name="DOE Joint Genome Institute"/>
            <person name="Benucci G.M."/>
            <person name="Marozzi G."/>
            <person name="Antonielli L."/>
            <person name="Sanchez S."/>
            <person name="Marco P."/>
            <person name="Wang X."/>
            <person name="Falini L.B."/>
            <person name="Barry K."/>
            <person name="Haridas S."/>
            <person name="Lipzen A."/>
            <person name="Labutti K."/>
            <person name="Grigoriev I.V."/>
            <person name="Murat C."/>
            <person name="Martin F."/>
            <person name="Albertini E."/>
            <person name="Donnini D."/>
            <person name="Bonito G."/>
        </authorList>
    </citation>
    <scope>NUCLEOTIDE SEQUENCE [LARGE SCALE GENOMIC DNA]</scope>
    <source>
        <strain evidence="3 4">Sb_GMNB300</strain>
    </source>
</reference>
<evidence type="ECO:0000313" key="3">
    <source>
        <dbReference type="EMBL" id="KAA8900254.1"/>
    </source>
</evidence>
<feature type="domain" description="Phospholipase/carboxylesterase/thioesterase" evidence="2">
    <location>
        <begin position="14"/>
        <end position="164"/>
    </location>
</feature>
<dbReference type="GO" id="GO:0008474">
    <property type="term" value="F:palmitoyl-(protein) hydrolase activity"/>
    <property type="evidence" value="ECO:0007669"/>
    <property type="project" value="TreeGrafter"/>
</dbReference>
<evidence type="ECO:0000313" key="4">
    <source>
        <dbReference type="Proteomes" id="UP000326924"/>
    </source>
</evidence>
<comment type="similarity">
    <text evidence="1">Belongs to the AB hydrolase superfamily. AB hydrolase 2 family.</text>
</comment>
<dbReference type="InterPro" id="IPR003140">
    <property type="entry name" value="PLipase/COase/thioEstase"/>
</dbReference>
<dbReference type="Proteomes" id="UP000326924">
    <property type="component" value="Unassembled WGS sequence"/>
</dbReference>
<dbReference type="GO" id="GO:0052689">
    <property type="term" value="F:carboxylic ester hydrolase activity"/>
    <property type="evidence" value="ECO:0007669"/>
    <property type="project" value="TreeGrafter"/>
</dbReference>
<protein>
    <submittedName>
        <fullName evidence="3">Putative phospholipase/carboxylesterase</fullName>
    </submittedName>
</protein>
<accession>A0A5J5ER99</accession>
<keyword evidence="4" id="KW-1185">Reference proteome</keyword>
<proteinExistence type="inferred from homology"/>
<comment type="caution">
    <text evidence="3">The sequence shown here is derived from an EMBL/GenBank/DDBJ whole genome shotgun (WGS) entry which is preliminary data.</text>
</comment>
<gene>
    <name evidence="3" type="ORF">FN846DRAFT_959177</name>
</gene>
<dbReference type="Gene3D" id="3.40.50.1820">
    <property type="entry name" value="alpha/beta hydrolase"/>
    <property type="match status" value="1"/>
</dbReference>
<dbReference type="Pfam" id="PF02230">
    <property type="entry name" value="Abhydrolase_2"/>
    <property type="match status" value="1"/>
</dbReference>
<evidence type="ECO:0000259" key="2">
    <source>
        <dbReference type="Pfam" id="PF02230"/>
    </source>
</evidence>
<evidence type="ECO:0000256" key="1">
    <source>
        <dbReference type="ARBA" id="ARBA00006499"/>
    </source>
</evidence>
<organism evidence="3 4">
    <name type="scientific">Sphaerosporella brunnea</name>
    <dbReference type="NCBI Taxonomy" id="1250544"/>
    <lineage>
        <taxon>Eukaryota</taxon>
        <taxon>Fungi</taxon>
        <taxon>Dikarya</taxon>
        <taxon>Ascomycota</taxon>
        <taxon>Pezizomycotina</taxon>
        <taxon>Pezizomycetes</taxon>
        <taxon>Pezizales</taxon>
        <taxon>Pyronemataceae</taxon>
        <taxon>Sphaerosporella</taxon>
    </lineage>
</organism>
<dbReference type="AlphaFoldDB" id="A0A5J5ER99"/>
<name>A0A5J5ER99_9PEZI</name>
<dbReference type="OrthoDB" id="2418081at2759"/>
<dbReference type="EMBL" id="VXIS01000156">
    <property type="protein sequence ID" value="KAA8900254.1"/>
    <property type="molecule type" value="Genomic_DNA"/>
</dbReference>
<sequence length="305" mass="33680">MTSHRPVPAFLEPLIIPPRGEHAYTLIFLHGRGDRASIFGPAFTADLTRSRRYASLKLVFPTPAPTFSALFYRHIAQWFDFNAGTEPKSYTPEQLDGLREVVEHVHALVDAEVAAGVAEERILLGGLSQGCAVALMALLLGGRRLGGMMGMSGWLPFAGEIRRALAGKGMPVGALVNGARDVDVPAWDEDEAVKLRERTGIIGRLRERIMRQPPFPEEVIAQVLSTPTWLGHGDADEVVKYLVGREIYGGLKALGMEVVWKRYRDFPHWYKVPEEIDDLAAFWEEKCGLSPSPSPSSSSDTERCS</sequence>
<dbReference type="InParanoid" id="A0A5J5ER99"/>